<comment type="similarity">
    <text evidence="1">Belongs to the senescence regulator S40 family.</text>
</comment>
<dbReference type="Pfam" id="PF04520">
    <property type="entry name" value="Senescence_reg"/>
    <property type="match status" value="1"/>
</dbReference>
<proteinExistence type="inferred from homology"/>
<dbReference type="AlphaFoldDB" id="A0A9E7EXA6"/>
<dbReference type="InterPro" id="IPR007608">
    <property type="entry name" value="Senescence_reg_S40"/>
</dbReference>
<name>A0A9E7EXA6_9LILI</name>
<feature type="region of interest" description="Disordered" evidence="2">
    <location>
        <begin position="1"/>
        <end position="33"/>
    </location>
</feature>
<dbReference type="GO" id="GO:0010150">
    <property type="term" value="P:leaf senescence"/>
    <property type="evidence" value="ECO:0007669"/>
    <property type="project" value="UniProtKB-ARBA"/>
</dbReference>
<protein>
    <submittedName>
        <fullName evidence="3">Uncharacterized protein</fullName>
    </submittedName>
</protein>
<feature type="region of interest" description="Disordered" evidence="2">
    <location>
        <begin position="45"/>
        <end position="70"/>
    </location>
</feature>
<evidence type="ECO:0000313" key="3">
    <source>
        <dbReference type="EMBL" id="URD85674.1"/>
    </source>
</evidence>
<dbReference type="PANTHER" id="PTHR33083:SF116">
    <property type="entry name" value="OS04G0413900 PROTEIN"/>
    <property type="match status" value="1"/>
</dbReference>
<dbReference type="PANTHER" id="PTHR33083">
    <property type="entry name" value="EXPRESSED PROTEIN"/>
    <property type="match status" value="1"/>
</dbReference>
<evidence type="ECO:0000256" key="2">
    <source>
        <dbReference type="SAM" id="MobiDB-lite"/>
    </source>
</evidence>
<dbReference type="EMBL" id="CP097504">
    <property type="protein sequence ID" value="URD85674.1"/>
    <property type="molecule type" value="Genomic_DNA"/>
</dbReference>
<reference evidence="3" key="1">
    <citation type="submission" date="2022-05" db="EMBL/GenBank/DDBJ databases">
        <title>The Musa troglodytarum L. genome provides insights into the mechanism of non-climacteric behaviour and enrichment of carotenoids.</title>
        <authorList>
            <person name="Wang J."/>
        </authorList>
    </citation>
    <scope>NUCLEOTIDE SEQUENCE</scope>
    <source>
        <tissue evidence="3">Leaf</tissue>
    </source>
</reference>
<accession>A0A9E7EXA6</accession>
<sequence>MESFRHHRSPSSERFLALFSPPPPDDSNPTTGVELHEAEVLWTFAPDDAGPRPAATANPSRTHFLPPSDRAALRRPLDRSFGILAALPEDGSPAPAAASAAPLLQRKPSISSASSSASSTPSSSSSSTTAARMISAIPKPKPECSLSVPAGRTHHLAQSLPVNVPVVPRRARRFEMEATDGADDGDGHEIMPPHEIVARTFGRESPMTTFSVLEGAGRTLKGRDLRRVRDAVFRQTGASNSIQFSELEISRCRVSNTHCATPKVHRHKEKINDFIDMMLAPLTYLDSSPPKYATASATSSAVGFTPLRLADLSRNASIAASSIPTTPIISGVITPCGDTQFTRTPCPPSSAAALFISPTTACFEQAYETGTTPPSTDAALPVITMLPRRAGAITRAACFVARNAPTTLTAITRSNSALSLSARPVPNSRKLPVTGDGGVDGVPHVGLVGDVAVHVAGIGGAEKVAEGAAFVVLDVRDDDSGAVADEQFGGGLSDAACPPGDHCNLPFKSNPITEAVVQGFL</sequence>
<evidence type="ECO:0000313" key="4">
    <source>
        <dbReference type="Proteomes" id="UP001055439"/>
    </source>
</evidence>
<dbReference type="OrthoDB" id="684536at2759"/>
<evidence type="ECO:0000256" key="1">
    <source>
        <dbReference type="ARBA" id="ARBA00034773"/>
    </source>
</evidence>
<organism evidence="3 4">
    <name type="scientific">Musa troglodytarum</name>
    <name type="common">fe'i banana</name>
    <dbReference type="NCBI Taxonomy" id="320322"/>
    <lineage>
        <taxon>Eukaryota</taxon>
        <taxon>Viridiplantae</taxon>
        <taxon>Streptophyta</taxon>
        <taxon>Embryophyta</taxon>
        <taxon>Tracheophyta</taxon>
        <taxon>Spermatophyta</taxon>
        <taxon>Magnoliopsida</taxon>
        <taxon>Liliopsida</taxon>
        <taxon>Zingiberales</taxon>
        <taxon>Musaceae</taxon>
        <taxon>Musa</taxon>
    </lineage>
</organism>
<keyword evidence="4" id="KW-1185">Reference proteome</keyword>
<dbReference type="Proteomes" id="UP001055439">
    <property type="component" value="Chromosome 2"/>
</dbReference>
<feature type="region of interest" description="Disordered" evidence="2">
    <location>
        <begin position="109"/>
        <end position="132"/>
    </location>
</feature>
<gene>
    <name evidence="3" type="ORF">MUK42_26739</name>
</gene>